<reference evidence="1" key="1">
    <citation type="submission" date="2023-02" db="EMBL/GenBank/DDBJ databases">
        <title>Description of Herbaspirillum huttiense subsp. nephrolepsisexaltata and Herbaspirillum huttiense subsp. lycopersicon.</title>
        <authorList>
            <person name="Poudel M."/>
            <person name="Sharma A."/>
            <person name="Goss E."/>
            <person name="Tapia J.H."/>
            <person name="Harmon C.M."/>
            <person name="Jones J.B."/>
        </authorList>
    </citation>
    <scope>NUCLEOTIDE SEQUENCE</scope>
    <source>
        <strain evidence="1">NC40101</strain>
    </source>
</reference>
<name>A0AAE4KA20_9BURK</name>
<gene>
    <name evidence="1" type="ORF">RJN63_20595</name>
</gene>
<accession>A0AAE4KA20</accession>
<organism evidence="1">
    <name type="scientific">Herbaspirillum huttiense subsp. nephrolepidis</name>
    <dbReference type="NCBI Taxonomy" id="3075126"/>
    <lineage>
        <taxon>Bacteria</taxon>
        <taxon>Pseudomonadati</taxon>
        <taxon>Pseudomonadota</taxon>
        <taxon>Betaproteobacteria</taxon>
        <taxon>Burkholderiales</taxon>
        <taxon>Oxalobacteraceae</taxon>
        <taxon>Herbaspirillum</taxon>
    </lineage>
</organism>
<proteinExistence type="predicted"/>
<comment type="caution">
    <text evidence="1">The sequence shown here is derived from an EMBL/GenBank/DDBJ whole genome shotgun (WGS) entry which is preliminary data.</text>
</comment>
<dbReference type="RefSeq" id="WP_310836035.1">
    <property type="nucleotide sequence ID" value="NZ_JAVLSM010000002.1"/>
</dbReference>
<sequence length="74" mass="8479">MEDKAKKKNNKGIELVSKVHNMKTLKRTYTIKQSAKRAAALHQAKIKEVREVISENKQDSSRIKMRKTPAGVFL</sequence>
<evidence type="ECO:0000313" key="1">
    <source>
        <dbReference type="EMBL" id="MDT0339247.1"/>
    </source>
</evidence>
<protein>
    <submittedName>
        <fullName evidence="1">Uncharacterized protein</fullName>
    </submittedName>
</protein>
<dbReference type="EMBL" id="JAVRAA010000012">
    <property type="protein sequence ID" value="MDT0339247.1"/>
    <property type="molecule type" value="Genomic_DNA"/>
</dbReference>
<dbReference type="AlphaFoldDB" id="A0AAE4KA20"/>